<name>A0AAN0J266_AMPQE</name>
<dbReference type="Proteomes" id="UP000007879">
    <property type="component" value="Unassembled WGS sequence"/>
</dbReference>
<proteinExistence type="predicted"/>
<sequence length="322" mass="37365">MLDSTIKVKVTPMLLINCGLPSSRKTTALKKLLQAASDLKAEDGIGFCDVYAARNLLDNKIVFMSPLQKTEEYSLVMYAGVENLARSSDKRIRVRPSHFSGFSNQDLNDHFTAIIKDLHKKYLIKQHDEPTEWDQSHTCGLALINVWDLGLNKIPTYVLSCLAGHLYNSHVWMFLDLLRDVDHLYEVPDIPENYSTSRNDRELIMRWRSRIRYFVRFAKLASMKNGNRKKVCSIIASYNGSKDLEEKMEKLRNALSTVSKQLGLQDLIDIEKLEVFHNEDIDPLYNLLQKKIKDSLEYHTEEIPLSFWFLRSFFIRKIINAM</sequence>
<reference evidence="1" key="2">
    <citation type="submission" date="2024-06" db="UniProtKB">
        <authorList>
            <consortium name="EnsemblMetazoa"/>
        </authorList>
    </citation>
    <scope>IDENTIFICATION</scope>
</reference>
<dbReference type="RefSeq" id="XP_019850811.1">
    <property type="nucleotide sequence ID" value="XM_019995252.1"/>
</dbReference>
<reference evidence="2" key="1">
    <citation type="journal article" date="2010" name="Nature">
        <title>The Amphimedon queenslandica genome and the evolution of animal complexity.</title>
        <authorList>
            <person name="Srivastava M."/>
            <person name="Simakov O."/>
            <person name="Chapman J."/>
            <person name="Fahey B."/>
            <person name="Gauthier M.E."/>
            <person name="Mitros T."/>
            <person name="Richards G.S."/>
            <person name="Conaco C."/>
            <person name="Dacre M."/>
            <person name="Hellsten U."/>
            <person name="Larroux C."/>
            <person name="Putnam N.H."/>
            <person name="Stanke M."/>
            <person name="Adamska M."/>
            <person name="Darling A."/>
            <person name="Degnan S.M."/>
            <person name="Oakley T.H."/>
            <person name="Plachetzki D.C."/>
            <person name="Zhai Y."/>
            <person name="Adamski M."/>
            <person name="Calcino A."/>
            <person name="Cummins S.F."/>
            <person name="Goodstein D.M."/>
            <person name="Harris C."/>
            <person name="Jackson D.J."/>
            <person name="Leys S.P."/>
            <person name="Shu S."/>
            <person name="Woodcroft B.J."/>
            <person name="Vervoort M."/>
            <person name="Kosik K.S."/>
            <person name="Manning G."/>
            <person name="Degnan B.M."/>
            <person name="Rokhsar D.S."/>
        </authorList>
    </citation>
    <scope>NUCLEOTIDE SEQUENCE [LARGE SCALE GENOMIC DNA]</scope>
</reference>
<keyword evidence="2" id="KW-1185">Reference proteome</keyword>
<accession>A0AAN0J266</accession>
<evidence type="ECO:0000313" key="1">
    <source>
        <dbReference type="EnsemblMetazoa" id="XP_019850811.1"/>
    </source>
</evidence>
<dbReference type="EnsemblMetazoa" id="XM_019995252.1">
    <property type="protein sequence ID" value="XP_019850811.1"/>
    <property type="gene ID" value="LOC109581275"/>
</dbReference>
<dbReference type="KEGG" id="aqu:109581275"/>
<dbReference type="AlphaFoldDB" id="A0AAN0J266"/>
<protein>
    <submittedName>
        <fullName evidence="1">Uncharacterized protein</fullName>
    </submittedName>
</protein>
<dbReference type="GeneID" id="109581275"/>
<evidence type="ECO:0000313" key="2">
    <source>
        <dbReference type="Proteomes" id="UP000007879"/>
    </source>
</evidence>
<organism evidence="1 2">
    <name type="scientific">Amphimedon queenslandica</name>
    <name type="common">Sponge</name>
    <dbReference type="NCBI Taxonomy" id="400682"/>
    <lineage>
        <taxon>Eukaryota</taxon>
        <taxon>Metazoa</taxon>
        <taxon>Porifera</taxon>
        <taxon>Demospongiae</taxon>
        <taxon>Heteroscleromorpha</taxon>
        <taxon>Haplosclerida</taxon>
        <taxon>Niphatidae</taxon>
        <taxon>Amphimedon</taxon>
    </lineage>
</organism>